<protein>
    <recommendedName>
        <fullName evidence="6">Clathrin light chain</fullName>
    </recommendedName>
</protein>
<comment type="similarity">
    <text evidence="2 6">Belongs to the clathrin light chain family.</text>
</comment>
<evidence type="ECO:0000256" key="6">
    <source>
        <dbReference type="RuleBase" id="RU363137"/>
    </source>
</evidence>
<comment type="subcellular location">
    <subcellularLocation>
        <location evidence="1 6">Cytoplasmic vesicle membrane</location>
        <topology evidence="1 6">Peripheral membrane protein</topology>
        <orientation evidence="1 6">Cytoplasmic side</orientation>
    </subcellularLocation>
    <subcellularLocation>
        <location evidence="6">Membrane</location>
        <location evidence="6">Coated pit</location>
        <topology evidence="6">Peripheral membrane protein</topology>
        <orientation evidence="6">Cytoplasmic side</orientation>
    </subcellularLocation>
    <text evidence="6">Cytoplasmic face of coated pits and vesicles.</text>
</comment>
<dbReference type="AlphaFoldDB" id="A0A8E0RQQ0"/>
<dbReference type="GO" id="GO:0005198">
    <property type="term" value="F:structural molecule activity"/>
    <property type="evidence" value="ECO:0007669"/>
    <property type="project" value="InterPro"/>
</dbReference>
<evidence type="ECO:0000256" key="5">
    <source>
        <dbReference type="ARBA" id="ARBA00023329"/>
    </source>
</evidence>
<dbReference type="InterPro" id="IPR000996">
    <property type="entry name" value="Clathrin_L-chain"/>
</dbReference>
<name>A0A8E0RQQ0_9TREM</name>
<keyword evidence="5 6" id="KW-0968">Cytoplasmic vesicle</keyword>
<dbReference type="Proteomes" id="UP000728185">
    <property type="component" value="Unassembled WGS sequence"/>
</dbReference>
<evidence type="ECO:0000313" key="9">
    <source>
        <dbReference type="Proteomes" id="UP000728185"/>
    </source>
</evidence>
<comment type="function">
    <text evidence="6">Clathrin is the major protein of the polyhedral coat of coated pits and vesicles.</text>
</comment>
<dbReference type="GO" id="GO:0030130">
    <property type="term" value="C:clathrin coat of trans-Golgi network vesicle"/>
    <property type="evidence" value="ECO:0007669"/>
    <property type="project" value="InterPro"/>
</dbReference>
<dbReference type="GO" id="GO:0006886">
    <property type="term" value="P:intracellular protein transport"/>
    <property type="evidence" value="ECO:0007669"/>
    <property type="project" value="InterPro"/>
</dbReference>
<keyword evidence="3 6" id="KW-0472">Membrane</keyword>
<gene>
    <name evidence="8" type="ORF">FBUS_00798</name>
</gene>
<keyword evidence="9" id="KW-1185">Reference proteome</keyword>
<comment type="caution">
    <text evidence="8">The sequence shown here is derived from an EMBL/GenBank/DDBJ whole genome shotgun (WGS) entry which is preliminary data.</text>
</comment>
<dbReference type="Pfam" id="PF01086">
    <property type="entry name" value="Clathrin_lg_ch"/>
    <property type="match status" value="1"/>
</dbReference>
<evidence type="ECO:0000256" key="4">
    <source>
        <dbReference type="ARBA" id="ARBA00023176"/>
    </source>
</evidence>
<dbReference type="GO" id="GO:0072583">
    <property type="term" value="P:clathrin-dependent endocytosis"/>
    <property type="evidence" value="ECO:0007669"/>
    <property type="project" value="TreeGrafter"/>
</dbReference>
<evidence type="ECO:0000256" key="2">
    <source>
        <dbReference type="ARBA" id="ARBA00005263"/>
    </source>
</evidence>
<organism evidence="8 9">
    <name type="scientific">Fasciolopsis buskii</name>
    <dbReference type="NCBI Taxonomy" id="27845"/>
    <lineage>
        <taxon>Eukaryota</taxon>
        <taxon>Metazoa</taxon>
        <taxon>Spiralia</taxon>
        <taxon>Lophotrochozoa</taxon>
        <taxon>Platyhelminthes</taxon>
        <taxon>Trematoda</taxon>
        <taxon>Digenea</taxon>
        <taxon>Plagiorchiida</taxon>
        <taxon>Echinostomata</taxon>
        <taxon>Echinostomatoidea</taxon>
        <taxon>Fasciolidae</taxon>
        <taxon>Fasciolopsis</taxon>
    </lineage>
</organism>
<dbReference type="EMBL" id="LUCM01008860">
    <property type="protein sequence ID" value="KAA0187822.1"/>
    <property type="molecule type" value="Genomic_DNA"/>
</dbReference>
<evidence type="ECO:0000256" key="1">
    <source>
        <dbReference type="ARBA" id="ARBA00004180"/>
    </source>
</evidence>
<evidence type="ECO:0000313" key="8">
    <source>
        <dbReference type="EMBL" id="KAA0187822.1"/>
    </source>
</evidence>
<feature type="compositionally biased region" description="Polar residues" evidence="7">
    <location>
        <begin position="67"/>
        <end position="76"/>
    </location>
</feature>
<reference evidence="8" key="1">
    <citation type="submission" date="2019-05" db="EMBL/GenBank/DDBJ databases">
        <title>Annotation for the trematode Fasciolopsis buski.</title>
        <authorList>
            <person name="Choi Y.-J."/>
        </authorList>
    </citation>
    <scope>NUCLEOTIDE SEQUENCE</scope>
    <source>
        <strain evidence="8">HT</strain>
        <tissue evidence="8">Whole worm</tissue>
    </source>
</reference>
<accession>A0A8E0RQQ0</accession>
<dbReference type="GO" id="GO:0032050">
    <property type="term" value="F:clathrin heavy chain binding"/>
    <property type="evidence" value="ECO:0007669"/>
    <property type="project" value="TreeGrafter"/>
</dbReference>
<evidence type="ECO:0000256" key="3">
    <source>
        <dbReference type="ARBA" id="ARBA00023136"/>
    </source>
</evidence>
<feature type="region of interest" description="Disordered" evidence="7">
    <location>
        <begin position="57"/>
        <end position="76"/>
    </location>
</feature>
<keyword evidence="4 6" id="KW-0168">Coated pit</keyword>
<sequence length="216" mass="24623">MTEFDPVTDFLTREQEALGELRSEINLVDQSTPDVFASRHVETMDNNGFVFLNGESDQHRASPPQPFTSNVTEHQSAGTDYQLQNGLPGLTENSNSVFTTPVEANESWREAFNQRIAQKDAEEQKMVAELKEAGQKELENWYKHYQNQLNTRARELREGGAHALMENGDNSGQRPTVEDREVWEKICNMCDFQAKQKSVPDMTRMRSILLSLKPSN</sequence>
<dbReference type="PANTHER" id="PTHR10639">
    <property type="entry name" value="CLATHRIN LIGHT CHAIN"/>
    <property type="match status" value="1"/>
</dbReference>
<dbReference type="GO" id="GO:0030132">
    <property type="term" value="C:clathrin coat of coated pit"/>
    <property type="evidence" value="ECO:0007669"/>
    <property type="project" value="InterPro"/>
</dbReference>
<dbReference type="OrthoDB" id="5512at2759"/>
<dbReference type="PANTHER" id="PTHR10639:SF7">
    <property type="entry name" value="CLATHRIN LIGHT CHAIN"/>
    <property type="match status" value="1"/>
</dbReference>
<proteinExistence type="inferred from homology"/>
<evidence type="ECO:0000256" key="7">
    <source>
        <dbReference type="SAM" id="MobiDB-lite"/>
    </source>
</evidence>